<dbReference type="PANTHER" id="PTHR43520:SF8">
    <property type="entry name" value="P-TYPE CU(+) TRANSPORTER"/>
    <property type="match status" value="1"/>
</dbReference>
<dbReference type="PRINTS" id="PR00119">
    <property type="entry name" value="CATATPASE"/>
</dbReference>
<reference evidence="6 7" key="1">
    <citation type="journal article" date="2020" name="Microorganisms">
        <title>Osmotic Adaptation and Compatible Solute Biosynthesis of Phototrophic Bacteria as Revealed from Genome Analyses.</title>
        <authorList>
            <person name="Imhoff J.F."/>
            <person name="Rahn T."/>
            <person name="Kunzel S."/>
            <person name="Keller A."/>
            <person name="Neulinger S.C."/>
        </authorList>
    </citation>
    <scope>NUCLEOTIDE SEQUENCE [LARGE SCALE GENOMIC DNA]</scope>
    <source>
        <strain evidence="6 7">DSM 6210</strain>
    </source>
</reference>
<keyword evidence="4" id="KW-1133">Transmembrane helix</keyword>
<dbReference type="InterPro" id="IPR023299">
    <property type="entry name" value="ATPase_P-typ_cyto_dom_N"/>
</dbReference>
<dbReference type="Pfam" id="PF00702">
    <property type="entry name" value="Hydrolase"/>
    <property type="match status" value="1"/>
</dbReference>
<dbReference type="InterPro" id="IPR044492">
    <property type="entry name" value="P_typ_ATPase_HD_dom"/>
</dbReference>
<evidence type="ECO:0008006" key="8">
    <source>
        <dbReference type="Google" id="ProtNLM"/>
    </source>
</evidence>
<dbReference type="InterPro" id="IPR018303">
    <property type="entry name" value="ATPase_P-typ_P_site"/>
</dbReference>
<keyword evidence="7" id="KW-1185">Reference proteome</keyword>
<evidence type="ECO:0000256" key="1">
    <source>
        <dbReference type="ARBA" id="ARBA00004370"/>
    </source>
</evidence>
<accession>A0ABS1CRQ8</accession>
<dbReference type="InterPro" id="IPR036412">
    <property type="entry name" value="HAD-like_sf"/>
</dbReference>
<organism evidence="6 7">
    <name type="scientific">Thiohalocapsa halophila</name>
    <dbReference type="NCBI Taxonomy" id="69359"/>
    <lineage>
        <taxon>Bacteria</taxon>
        <taxon>Pseudomonadati</taxon>
        <taxon>Pseudomonadota</taxon>
        <taxon>Gammaproteobacteria</taxon>
        <taxon>Chromatiales</taxon>
        <taxon>Chromatiaceae</taxon>
        <taxon>Thiohalocapsa</taxon>
    </lineage>
</organism>
<keyword evidence="2" id="KW-0812">Transmembrane</keyword>
<dbReference type="SUPFAM" id="SSF56784">
    <property type="entry name" value="HAD-like"/>
    <property type="match status" value="1"/>
</dbReference>
<sequence length="309" mass="33475">MLVAATSNFSNIMRLTVPLTLLNFFRAGARSQLLFKDGRALEQLAQVDTVVFDKTGTLTDDHPYVGTIYACAGFTEQQVLSYAAAAEYHMTHPIAKAILHAARQEGIVLSRIDDADYQMGLGIKVRTKDRTIAVGSRRYMRHEYIALEPDLEQTEGVVQEQGHSFVYVALDGVLCGAVELCPTIRPEAQGVVSALRKRGVSVLVVSGDGEGPVRELAAKLGVDSFVAEALPETKGKVVGELQAMGKTVCFVGDGINDSIALKNAAVSIAIHNASHLALDTAQIVLLDKDLSHLLTALDLADRLRKHQRW</sequence>
<evidence type="ECO:0000256" key="3">
    <source>
        <dbReference type="ARBA" id="ARBA00022967"/>
    </source>
</evidence>
<dbReference type="PANTHER" id="PTHR43520">
    <property type="entry name" value="ATP7, ISOFORM B"/>
    <property type="match status" value="1"/>
</dbReference>
<comment type="subcellular location">
    <subcellularLocation>
        <location evidence="1">Membrane</location>
    </subcellularLocation>
</comment>
<dbReference type="Gene3D" id="3.40.1110.10">
    <property type="entry name" value="Calcium-transporting ATPase, cytoplasmic domain N"/>
    <property type="match status" value="1"/>
</dbReference>
<dbReference type="InterPro" id="IPR001757">
    <property type="entry name" value="P_typ_ATPase"/>
</dbReference>
<feature type="non-terminal residue" evidence="6">
    <location>
        <position position="309"/>
    </location>
</feature>
<evidence type="ECO:0000256" key="4">
    <source>
        <dbReference type="ARBA" id="ARBA00022989"/>
    </source>
</evidence>
<evidence type="ECO:0000256" key="5">
    <source>
        <dbReference type="ARBA" id="ARBA00023136"/>
    </source>
</evidence>
<dbReference type="Proteomes" id="UP000748752">
    <property type="component" value="Unassembled WGS sequence"/>
</dbReference>
<proteinExistence type="predicted"/>
<dbReference type="SFLD" id="SFLDG00002">
    <property type="entry name" value="C1.7:_P-type_atpase_like"/>
    <property type="match status" value="1"/>
</dbReference>
<dbReference type="NCBIfam" id="TIGR01494">
    <property type="entry name" value="ATPase_P-type"/>
    <property type="match status" value="1"/>
</dbReference>
<evidence type="ECO:0000256" key="2">
    <source>
        <dbReference type="ARBA" id="ARBA00022692"/>
    </source>
</evidence>
<dbReference type="SFLD" id="SFLDS00003">
    <property type="entry name" value="Haloacid_Dehalogenase"/>
    <property type="match status" value="1"/>
</dbReference>
<dbReference type="InterPro" id="IPR023214">
    <property type="entry name" value="HAD_sf"/>
</dbReference>
<dbReference type="SFLD" id="SFLDF00027">
    <property type="entry name" value="p-type_atpase"/>
    <property type="match status" value="1"/>
</dbReference>
<gene>
    <name evidence="6" type="ORF">CKO31_25590</name>
</gene>
<name>A0ABS1CRQ8_9GAMM</name>
<dbReference type="EMBL" id="NRRV01000210">
    <property type="protein sequence ID" value="MBK1634031.1"/>
    <property type="molecule type" value="Genomic_DNA"/>
</dbReference>
<protein>
    <recommendedName>
        <fullName evidence="8">Heavy metal translocating P-type ATPase</fullName>
    </recommendedName>
</protein>
<keyword evidence="3" id="KW-1278">Translocase</keyword>
<dbReference type="PROSITE" id="PS00154">
    <property type="entry name" value="ATPASE_E1_E2"/>
    <property type="match status" value="1"/>
</dbReference>
<comment type="caution">
    <text evidence="6">The sequence shown here is derived from an EMBL/GenBank/DDBJ whole genome shotgun (WGS) entry which is preliminary data.</text>
</comment>
<evidence type="ECO:0000313" key="7">
    <source>
        <dbReference type="Proteomes" id="UP000748752"/>
    </source>
</evidence>
<dbReference type="Gene3D" id="3.40.50.1000">
    <property type="entry name" value="HAD superfamily/HAD-like"/>
    <property type="match status" value="1"/>
</dbReference>
<evidence type="ECO:0000313" key="6">
    <source>
        <dbReference type="EMBL" id="MBK1634031.1"/>
    </source>
</evidence>
<keyword evidence="5" id="KW-0472">Membrane</keyword>